<organism evidence="1 2">
    <name type="scientific">Desulfopila aestuarii DSM 18488</name>
    <dbReference type="NCBI Taxonomy" id="1121416"/>
    <lineage>
        <taxon>Bacteria</taxon>
        <taxon>Pseudomonadati</taxon>
        <taxon>Thermodesulfobacteriota</taxon>
        <taxon>Desulfobulbia</taxon>
        <taxon>Desulfobulbales</taxon>
        <taxon>Desulfocapsaceae</taxon>
        <taxon>Desulfopila</taxon>
    </lineage>
</organism>
<dbReference type="Proteomes" id="UP000184603">
    <property type="component" value="Unassembled WGS sequence"/>
</dbReference>
<sequence length="69" mass="8142">MEERRFWRLSYEDNKKGAVESIHRPFFVVNSLQITPGRLQPRVIDMVETELFLSLFRLKSGSATFQELP</sequence>
<name>A0A1M7XZ24_9BACT</name>
<gene>
    <name evidence="1" type="ORF">SAMN02745220_00729</name>
</gene>
<accession>A0A1M7XZ24</accession>
<protein>
    <submittedName>
        <fullName evidence="1">Uncharacterized protein</fullName>
    </submittedName>
</protein>
<evidence type="ECO:0000313" key="2">
    <source>
        <dbReference type="Proteomes" id="UP000184603"/>
    </source>
</evidence>
<dbReference type="AlphaFoldDB" id="A0A1M7XZ24"/>
<proteinExistence type="predicted"/>
<dbReference type="EMBL" id="FRFE01000003">
    <property type="protein sequence ID" value="SHO44397.1"/>
    <property type="molecule type" value="Genomic_DNA"/>
</dbReference>
<keyword evidence="2" id="KW-1185">Reference proteome</keyword>
<reference evidence="1 2" key="1">
    <citation type="submission" date="2016-12" db="EMBL/GenBank/DDBJ databases">
        <authorList>
            <person name="Song W.-J."/>
            <person name="Kurnit D.M."/>
        </authorList>
    </citation>
    <scope>NUCLEOTIDE SEQUENCE [LARGE SCALE GENOMIC DNA]</scope>
    <source>
        <strain evidence="1 2">DSM 18488</strain>
    </source>
</reference>
<evidence type="ECO:0000313" key="1">
    <source>
        <dbReference type="EMBL" id="SHO44397.1"/>
    </source>
</evidence>